<dbReference type="EC" id="5.2.1.8" evidence="3"/>
<dbReference type="GO" id="GO:0003755">
    <property type="term" value="F:peptidyl-prolyl cis-trans isomerase activity"/>
    <property type="evidence" value="ECO:0007669"/>
    <property type="project" value="UniProtKB-UniRule"/>
</dbReference>
<feature type="domain" description="PPIase cyclophilin-type" evidence="4">
    <location>
        <begin position="49"/>
        <end position="209"/>
    </location>
</feature>
<comment type="function">
    <text evidence="3">PPIases accelerate the folding of proteins. It catalyzes the cis-trans isomerization of proline imidic peptide bonds in oligopeptides.</text>
</comment>
<dbReference type="SUPFAM" id="SSF50891">
    <property type="entry name" value="Cyclophilin-like"/>
    <property type="match status" value="1"/>
</dbReference>
<dbReference type="Proteomes" id="UP001141619">
    <property type="component" value="Unassembled WGS sequence"/>
</dbReference>
<dbReference type="RefSeq" id="WP_274942377.1">
    <property type="nucleotide sequence ID" value="NZ_JANWOI010000001.1"/>
</dbReference>
<keyword evidence="2 3" id="KW-0413">Isomerase</keyword>
<comment type="caution">
    <text evidence="5">The sequence shown here is derived from an EMBL/GenBank/DDBJ whole genome shotgun (WGS) entry which is preliminary data.</text>
</comment>
<dbReference type="EMBL" id="JANWOI010000001">
    <property type="protein sequence ID" value="MDA5192673.1"/>
    <property type="molecule type" value="Genomic_DNA"/>
</dbReference>
<dbReference type="AlphaFoldDB" id="A0A9X3TVR0"/>
<accession>A0A9X3TVR0</accession>
<reference evidence="5" key="1">
    <citation type="submission" date="2022-08" db="EMBL/GenBank/DDBJ databases">
        <authorList>
            <person name="Vandamme P."/>
            <person name="Hettiarachchi A."/>
            <person name="Peeters C."/>
            <person name="Cnockaert M."/>
            <person name="Carlier A."/>
        </authorList>
    </citation>
    <scope>NUCLEOTIDE SEQUENCE</scope>
    <source>
        <strain evidence="5">LMG 31809</strain>
    </source>
</reference>
<evidence type="ECO:0000313" key="5">
    <source>
        <dbReference type="EMBL" id="MDA5192673.1"/>
    </source>
</evidence>
<organism evidence="5 6">
    <name type="scientific">Govanella unica</name>
    <dbReference type="NCBI Taxonomy" id="2975056"/>
    <lineage>
        <taxon>Bacteria</taxon>
        <taxon>Pseudomonadati</taxon>
        <taxon>Pseudomonadota</taxon>
        <taxon>Alphaproteobacteria</taxon>
        <taxon>Emcibacterales</taxon>
        <taxon>Govanellaceae</taxon>
        <taxon>Govanella</taxon>
    </lineage>
</organism>
<dbReference type="PROSITE" id="PS50072">
    <property type="entry name" value="CSA_PPIASE_2"/>
    <property type="match status" value="1"/>
</dbReference>
<evidence type="ECO:0000313" key="6">
    <source>
        <dbReference type="Proteomes" id="UP001141619"/>
    </source>
</evidence>
<comment type="similarity">
    <text evidence="3">Belongs to the cyclophilin-type PPIase family.</text>
</comment>
<evidence type="ECO:0000256" key="2">
    <source>
        <dbReference type="ARBA" id="ARBA00023235"/>
    </source>
</evidence>
<keyword evidence="6" id="KW-1185">Reference proteome</keyword>
<dbReference type="InterPro" id="IPR029000">
    <property type="entry name" value="Cyclophilin-like_dom_sf"/>
</dbReference>
<dbReference type="PANTHER" id="PTHR45625:SF4">
    <property type="entry name" value="PEPTIDYLPROLYL ISOMERASE DOMAIN AND WD REPEAT-CONTAINING PROTEIN 1"/>
    <property type="match status" value="1"/>
</dbReference>
<proteinExistence type="inferred from homology"/>
<evidence type="ECO:0000259" key="4">
    <source>
        <dbReference type="PROSITE" id="PS50072"/>
    </source>
</evidence>
<sequence>MDQKSHYLPSLSSTVKIMGIFSLMTASSLFGPTTGNASPGPAAIALKIETSAGDIGLELYGTAAPITVCNFLRYVVTGHYDGGQFFRTVLSSRRSANPIPINVIQAAGRDQSGPDLFAPIPLERTSLTGLHHRSGTLSMARLGPDTATSSFFITLEDTKDLDFGGRRNPDGQGFAAFGRVTSGMEVVTHIHQASSQDETLTPPIKISRIQWLQPLTPAKLKTAVPGCQWPLPDAN</sequence>
<comment type="catalytic activity">
    <reaction evidence="3">
        <text>[protein]-peptidylproline (omega=180) = [protein]-peptidylproline (omega=0)</text>
        <dbReference type="Rhea" id="RHEA:16237"/>
        <dbReference type="Rhea" id="RHEA-COMP:10747"/>
        <dbReference type="Rhea" id="RHEA-COMP:10748"/>
        <dbReference type="ChEBI" id="CHEBI:83833"/>
        <dbReference type="ChEBI" id="CHEBI:83834"/>
        <dbReference type="EC" id="5.2.1.8"/>
    </reaction>
</comment>
<dbReference type="InterPro" id="IPR002130">
    <property type="entry name" value="Cyclophilin-type_PPIase_dom"/>
</dbReference>
<dbReference type="InterPro" id="IPR044666">
    <property type="entry name" value="Cyclophilin_A-like"/>
</dbReference>
<name>A0A9X3TVR0_9PROT</name>
<dbReference type="PRINTS" id="PR00153">
    <property type="entry name" value="CSAPPISMRASE"/>
</dbReference>
<reference evidence="5" key="2">
    <citation type="journal article" date="2023" name="Syst. Appl. Microbiol.">
        <title>Govania unica gen. nov., sp. nov., a rare biosphere bacterium that represents a novel family in the class Alphaproteobacteria.</title>
        <authorList>
            <person name="Vandamme P."/>
            <person name="Peeters C."/>
            <person name="Hettiarachchi A."/>
            <person name="Cnockaert M."/>
            <person name="Carlier A."/>
        </authorList>
    </citation>
    <scope>NUCLEOTIDE SEQUENCE</scope>
    <source>
        <strain evidence="5">LMG 31809</strain>
    </source>
</reference>
<evidence type="ECO:0000256" key="1">
    <source>
        <dbReference type="ARBA" id="ARBA00023110"/>
    </source>
</evidence>
<dbReference type="PANTHER" id="PTHR45625">
    <property type="entry name" value="PEPTIDYL-PROLYL CIS-TRANS ISOMERASE-RELATED"/>
    <property type="match status" value="1"/>
</dbReference>
<evidence type="ECO:0000256" key="3">
    <source>
        <dbReference type="RuleBase" id="RU363019"/>
    </source>
</evidence>
<dbReference type="Pfam" id="PF00160">
    <property type="entry name" value="Pro_isomerase"/>
    <property type="match status" value="1"/>
</dbReference>
<dbReference type="Gene3D" id="2.40.100.10">
    <property type="entry name" value="Cyclophilin-like"/>
    <property type="match status" value="1"/>
</dbReference>
<protein>
    <recommendedName>
        <fullName evidence="3">Peptidyl-prolyl cis-trans isomerase</fullName>
        <shortName evidence="3">PPIase</shortName>
        <ecNumber evidence="3">5.2.1.8</ecNumber>
    </recommendedName>
</protein>
<gene>
    <name evidence="5" type="ORF">NYP16_01715</name>
</gene>
<keyword evidence="1 3" id="KW-0697">Rotamase</keyword>
<dbReference type="CDD" id="cd00317">
    <property type="entry name" value="cyclophilin"/>
    <property type="match status" value="1"/>
</dbReference>